<sequence>MDPKPHHEQNITHHVARFPPANFLSLPAELRQEILLSQTPFPSQTSHERFGVLMRFGILQRVDATRQKNRALMKVHPDMVDDVLYQDKKEMEAFEQECKETYGISMEGLLHRVIFWNPYNYSNRVSLRSEFAWLRGSDPAFSDELKYLEERSIFELLQSRSYNVRSDVLLTVEMGQKERQMREAFDECSDMVGIDKRGKRIRMILCFIPIHIAAHILGYLLVSGSVFAIGLASLYLSETFRACTE</sequence>
<name>A0A8H3U7E1_VENIN</name>
<reference evidence="2 3" key="1">
    <citation type="submission" date="2019-11" db="EMBL/GenBank/DDBJ databases">
        <title>Venturia inaequalis Genome Resource.</title>
        <authorList>
            <person name="Lichtner F.J."/>
        </authorList>
    </citation>
    <scope>NUCLEOTIDE SEQUENCE [LARGE SCALE GENOMIC DNA]</scope>
    <source>
        <strain evidence="2">Bline_iso_100314</strain>
    </source>
</reference>
<keyword evidence="1" id="KW-1133">Transmembrane helix</keyword>
<feature type="transmembrane region" description="Helical" evidence="1">
    <location>
        <begin position="204"/>
        <end position="236"/>
    </location>
</feature>
<dbReference type="Proteomes" id="UP000433883">
    <property type="component" value="Unassembled WGS sequence"/>
</dbReference>
<comment type="caution">
    <text evidence="2">The sequence shown here is derived from an EMBL/GenBank/DDBJ whole genome shotgun (WGS) entry which is preliminary data.</text>
</comment>
<evidence type="ECO:0000256" key="1">
    <source>
        <dbReference type="SAM" id="Phobius"/>
    </source>
</evidence>
<dbReference type="AlphaFoldDB" id="A0A8H3U7E1"/>
<keyword evidence="1" id="KW-0812">Transmembrane</keyword>
<evidence type="ECO:0000313" key="3">
    <source>
        <dbReference type="Proteomes" id="UP000433883"/>
    </source>
</evidence>
<keyword evidence="1" id="KW-0472">Membrane</keyword>
<protein>
    <submittedName>
        <fullName evidence="2">Uncharacterized protein</fullName>
    </submittedName>
</protein>
<proteinExistence type="predicted"/>
<gene>
    <name evidence="2" type="ORF">BLS_008523</name>
</gene>
<accession>A0A8H3U7E1</accession>
<organism evidence="2 3">
    <name type="scientific">Venturia inaequalis</name>
    <name type="common">Apple scab fungus</name>
    <dbReference type="NCBI Taxonomy" id="5025"/>
    <lineage>
        <taxon>Eukaryota</taxon>
        <taxon>Fungi</taxon>
        <taxon>Dikarya</taxon>
        <taxon>Ascomycota</taxon>
        <taxon>Pezizomycotina</taxon>
        <taxon>Dothideomycetes</taxon>
        <taxon>Pleosporomycetidae</taxon>
        <taxon>Venturiales</taxon>
        <taxon>Venturiaceae</taxon>
        <taxon>Venturia</taxon>
    </lineage>
</organism>
<dbReference type="EMBL" id="WNWQ01000725">
    <property type="protein sequence ID" value="KAE9964248.1"/>
    <property type="molecule type" value="Genomic_DNA"/>
</dbReference>
<evidence type="ECO:0000313" key="2">
    <source>
        <dbReference type="EMBL" id="KAE9964248.1"/>
    </source>
</evidence>